<proteinExistence type="predicted"/>
<keyword evidence="4" id="KW-1185">Reference proteome</keyword>
<dbReference type="PANTHER" id="PTHR33646">
    <property type="entry name" value="GB|AAF00631.1"/>
    <property type="match status" value="1"/>
</dbReference>
<dbReference type="EMBL" id="JACGWL010000012">
    <property type="protein sequence ID" value="KAK4391331.1"/>
    <property type="molecule type" value="Genomic_DNA"/>
</dbReference>
<reference evidence="3" key="2">
    <citation type="journal article" date="2024" name="Plant">
        <title>Genomic evolution and insights into agronomic trait innovations of Sesamum species.</title>
        <authorList>
            <person name="Miao H."/>
            <person name="Wang L."/>
            <person name="Qu L."/>
            <person name="Liu H."/>
            <person name="Sun Y."/>
            <person name="Le M."/>
            <person name="Wang Q."/>
            <person name="Wei S."/>
            <person name="Zheng Y."/>
            <person name="Lin W."/>
            <person name="Duan Y."/>
            <person name="Cao H."/>
            <person name="Xiong S."/>
            <person name="Wang X."/>
            <person name="Wei L."/>
            <person name="Li C."/>
            <person name="Ma Q."/>
            <person name="Ju M."/>
            <person name="Zhao R."/>
            <person name="Li G."/>
            <person name="Mu C."/>
            <person name="Tian Q."/>
            <person name="Mei H."/>
            <person name="Zhang T."/>
            <person name="Gao T."/>
            <person name="Zhang H."/>
        </authorList>
    </citation>
    <scope>NUCLEOTIDE SEQUENCE</scope>
    <source>
        <strain evidence="3">K16</strain>
    </source>
</reference>
<keyword evidence="2" id="KW-1133">Transmembrane helix</keyword>
<gene>
    <name evidence="3" type="ORF">Sango_2196400</name>
</gene>
<protein>
    <submittedName>
        <fullName evidence="3">Uncharacterized protein</fullName>
    </submittedName>
</protein>
<evidence type="ECO:0000313" key="4">
    <source>
        <dbReference type="Proteomes" id="UP001289374"/>
    </source>
</evidence>
<sequence length="364" mass="40316">MDTVPSTNDFHDWELLLPNSDSDSTPLPNNSFDEIHSGGLIQVNYFSLDSHNRFAEDLDDDVSAGSDNPSWVDPGLEDNPTLYLQKDSGGGFWSDSSSEPSDDRKLIELDAIDRIGFSQTEKKEFIFYGIGEILEDKGDKAEDLGEVCMDSSGIQVGSAKVTDVSENFQLGVLGNVNLQGESEASGEDKNEIVSGGKITDDTANKQSGELEKRSLVWWKMPMQFLKYCLFRMSPMWTVSVAAAVMGFVILGRRLHKMKKKTRGLEIKVAVDDKELIPEEVIAHLSSFLPIFRNMIACNVNSIGVVGNAFKCMAYMFSFIKKISQVMSRAARLNEAFSVVKRVPMIRPSLPAVGTNTTWPAMSLR</sequence>
<dbReference type="PANTHER" id="PTHR33646:SF6">
    <property type="entry name" value="TRANSMEMBRANE PROTEIN"/>
    <property type="match status" value="1"/>
</dbReference>
<dbReference type="InterPro" id="IPR045883">
    <property type="entry name" value="At4g13530-like"/>
</dbReference>
<comment type="caution">
    <text evidence="3">The sequence shown here is derived from an EMBL/GenBank/DDBJ whole genome shotgun (WGS) entry which is preliminary data.</text>
</comment>
<dbReference type="Proteomes" id="UP001289374">
    <property type="component" value="Unassembled WGS sequence"/>
</dbReference>
<accession>A0AAE1WDJ3</accession>
<reference evidence="3" key="1">
    <citation type="submission" date="2020-06" db="EMBL/GenBank/DDBJ databases">
        <authorList>
            <person name="Li T."/>
            <person name="Hu X."/>
            <person name="Zhang T."/>
            <person name="Song X."/>
            <person name="Zhang H."/>
            <person name="Dai N."/>
            <person name="Sheng W."/>
            <person name="Hou X."/>
            <person name="Wei L."/>
        </authorList>
    </citation>
    <scope>NUCLEOTIDE SEQUENCE</scope>
    <source>
        <strain evidence="3">K16</strain>
        <tissue evidence="3">Leaf</tissue>
    </source>
</reference>
<feature type="region of interest" description="Disordered" evidence="1">
    <location>
        <begin position="182"/>
        <end position="204"/>
    </location>
</feature>
<evidence type="ECO:0000256" key="2">
    <source>
        <dbReference type="SAM" id="Phobius"/>
    </source>
</evidence>
<feature type="transmembrane region" description="Helical" evidence="2">
    <location>
        <begin position="229"/>
        <end position="250"/>
    </location>
</feature>
<keyword evidence="2" id="KW-0812">Transmembrane</keyword>
<organism evidence="3 4">
    <name type="scientific">Sesamum angolense</name>
    <dbReference type="NCBI Taxonomy" id="2727404"/>
    <lineage>
        <taxon>Eukaryota</taxon>
        <taxon>Viridiplantae</taxon>
        <taxon>Streptophyta</taxon>
        <taxon>Embryophyta</taxon>
        <taxon>Tracheophyta</taxon>
        <taxon>Spermatophyta</taxon>
        <taxon>Magnoliopsida</taxon>
        <taxon>eudicotyledons</taxon>
        <taxon>Gunneridae</taxon>
        <taxon>Pentapetalae</taxon>
        <taxon>asterids</taxon>
        <taxon>lamiids</taxon>
        <taxon>Lamiales</taxon>
        <taxon>Pedaliaceae</taxon>
        <taxon>Sesamum</taxon>
    </lineage>
</organism>
<name>A0AAE1WDJ3_9LAMI</name>
<feature type="region of interest" description="Disordered" evidence="1">
    <location>
        <begin position="60"/>
        <end position="79"/>
    </location>
</feature>
<dbReference type="AlphaFoldDB" id="A0AAE1WDJ3"/>
<keyword evidence="2" id="KW-0472">Membrane</keyword>
<evidence type="ECO:0000256" key="1">
    <source>
        <dbReference type="SAM" id="MobiDB-lite"/>
    </source>
</evidence>
<evidence type="ECO:0000313" key="3">
    <source>
        <dbReference type="EMBL" id="KAK4391331.1"/>
    </source>
</evidence>